<feature type="transmembrane region" description="Helical" evidence="7">
    <location>
        <begin position="231"/>
        <end position="249"/>
    </location>
</feature>
<evidence type="ECO:0000256" key="1">
    <source>
        <dbReference type="ARBA" id="ARBA00004651"/>
    </source>
</evidence>
<feature type="transmembrane region" description="Helical" evidence="7">
    <location>
        <begin position="261"/>
        <end position="282"/>
    </location>
</feature>
<feature type="transmembrane region" description="Helical" evidence="7">
    <location>
        <begin position="380"/>
        <end position="401"/>
    </location>
</feature>
<dbReference type="InterPro" id="IPR010290">
    <property type="entry name" value="TM_effector"/>
</dbReference>
<reference evidence="10" key="1">
    <citation type="submission" date="2012-06" db="EMBL/GenBank/DDBJ databases">
        <title>Complete sequence of chromosome of Desulfomonile tiedjei DSM 6799.</title>
        <authorList>
            <person name="Lucas S."/>
            <person name="Copeland A."/>
            <person name="Lapidus A."/>
            <person name="Glavina del Rio T."/>
            <person name="Dalin E."/>
            <person name="Tice H."/>
            <person name="Bruce D."/>
            <person name="Goodwin L."/>
            <person name="Pitluck S."/>
            <person name="Peters L."/>
            <person name="Ovchinnikova G."/>
            <person name="Zeytun A."/>
            <person name="Lu M."/>
            <person name="Kyrpides N."/>
            <person name="Mavromatis K."/>
            <person name="Ivanova N."/>
            <person name="Brettin T."/>
            <person name="Detter J.C."/>
            <person name="Han C."/>
            <person name="Larimer F."/>
            <person name="Land M."/>
            <person name="Hauser L."/>
            <person name="Markowitz V."/>
            <person name="Cheng J.-F."/>
            <person name="Hugenholtz P."/>
            <person name="Woyke T."/>
            <person name="Wu D."/>
            <person name="Spring S."/>
            <person name="Schroeder M."/>
            <person name="Brambilla E."/>
            <person name="Klenk H.-P."/>
            <person name="Eisen J.A."/>
        </authorList>
    </citation>
    <scope>NUCLEOTIDE SEQUENCE [LARGE SCALE GENOMIC DNA]</scope>
    <source>
        <strain evidence="10">ATCC 49306 / DSM 6799 / DCB-1</strain>
    </source>
</reference>
<dbReference type="PANTHER" id="PTHR23513">
    <property type="entry name" value="INTEGRAL MEMBRANE EFFLUX PROTEIN-RELATED"/>
    <property type="match status" value="1"/>
</dbReference>
<feature type="transmembrane region" description="Helical" evidence="7">
    <location>
        <begin position="289"/>
        <end position="312"/>
    </location>
</feature>
<dbReference type="PROSITE" id="PS50850">
    <property type="entry name" value="MFS"/>
    <property type="match status" value="1"/>
</dbReference>
<evidence type="ECO:0000259" key="8">
    <source>
        <dbReference type="PROSITE" id="PS50850"/>
    </source>
</evidence>
<feature type="transmembrane region" description="Helical" evidence="7">
    <location>
        <begin position="22"/>
        <end position="45"/>
    </location>
</feature>
<dbReference type="eggNOG" id="COG0477">
    <property type="taxonomic scope" value="Bacteria"/>
</dbReference>
<dbReference type="CDD" id="cd06173">
    <property type="entry name" value="MFS_MefA_like"/>
    <property type="match status" value="1"/>
</dbReference>
<dbReference type="HOGENOM" id="CLU_034180_11_1_7"/>
<evidence type="ECO:0000256" key="4">
    <source>
        <dbReference type="ARBA" id="ARBA00022692"/>
    </source>
</evidence>
<keyword evidence="4 7" id="KW-0812">Transmembrane</keyword>
<dbReference type="Pfam" id="PF05977">
    <property type="entry name" value="MFS_3"/>
    <property type="match status" value="1"/>
</dbReference>
<dbReference type="OrthoDB" id="9809918at2"/>
<keyword evidence="3" id="KW-1003">Cell membrane</keyword>
<feature type="transmembrane region" description="Helical" evidence="7">
    <location>
        <begin position="318"/>
        <end position="340"/>
    </location>
</feature>
<dbReference type="GO" id="GO:0022857">
    <property type="term" value="F:transmembrane transporter activity"/>
    <property type="evidence" value="ECO:0007669"/>
    <property type="project" value="InterPro"/>
</dbReference>
<evidence type="ECO:0000256" key="6">
    <source>
        <dbReference type="ARBA" id="ARBA00023136"/>
    </source>
</evidence>
<dbReference type="EMBL" id="CP003360">
    <property type="protein sequence ID" value="AFM24726.1"/>
    <property type="molecule type" value="Genomic_DNA"/>
</dbReference>
<dbReference type="GO" id="GO:0005886">
    <property type="term" value="C:plasma membrane"/>
    <property type="evidence" value="ECO:0007669"/>
    <property type="project" value="UniProtKB-SubCell"/>
</dbReference>
<evidence type="ECO:0000256" key="2">
    <source>
        <dbReference type="ARBA" id="ARBA00022448"/>
    </source>
</evidence>
<dbReference type="SUPFAM" id="SSF103473">
    <property type="entry name" value="MFS general substrate transporter"/>
    <property type="match status" value="1"/>
</dbReference>
<keyword evidence="5 7" id="KW-1133">Transmembrane helix</keyword>
<evidence type="ECO:0000256" key="7">
    <source>
        <dbReference type="SAM" id="Phobius"/>
    </source>
</evidence>
<comment type="subcellular location">
    <subcellularLocation>
        <location evidence="1">Cell membrane</location>
        <topology evidence="1">Multi-pass membrane protein</topology>
    </subcellularLocation>
</comment>
<dbReference type="InterPro" id="IPR020846">
    <property type="entry name" value="MFS_dom"/>
</dbReference>
<dbReference type="Gene3D" id="1.20.1250.20">
    <property type="entry name" value="MFS general substrate transporter like domains"/>
    <property type="match status" value="1"/>
</dbReference>
<sequence>MADQYYPSSSAWSPLRHSIFRALWTAAIVSNIGTWMQNVGGVWLMTSLTTSSLMVALMQTATSLPVFLVVLPAGAVADIVDRRRMLLFTQGWMCAAAAGLSVLTILGATTPWLLLLFTFALGLGAAANMPVWQAVVPGLVSRDELPSAVALNGVAFNIARALGPGLAGIIVAIAGPGPVFLLNAASFAGVIAVLYGWKFSPAERSLPPEHVIEAIRTGARYTVHAAELRAVLVRCSVFIFSASALWALMPVVARYKLGMDAIGFGWFFGCIGVGALIGAAILPILRRKFATNVLISSATVALAVVLLIMGYVRNIGLLYSAMILAGAGWMAAMSSFTVAAQIAVPSWVQARALGFYVLSFQGGMAIASVIWGTITQHFGSTLALTCAAFGLLGSLVTARIWPMRPGPGADLTPSLHWPEPSVTVPLDPEEGPVLIMLEYTIDPGNANEFVHAMYRLGNIRRRDGARQWGLFRDLAMSGRYVETFVLDSWAEHLRQHARMTVSDRAIEDRVKGFHLGDSPPTASHLIYEYDRDK</sequence>
<dbReference type="AlphaFoldDB" id="I4C585"/>
<dbReference type="PATRIC" id="fig|706587.4.peg.2323"/>
<feature type="domain" description="Major facilitator superfamily (MFS) profile" evidence="8">
    <location>
        <begin position="19"/>
        <end position="405"/>
    </location>
</feature>
<dbReference type="InterPro" id="IPR036259">
    <property type="entry name" value="MFS_trans_sf"/>
</dbReference>
<dbReference type="Proteomes" id="UP000006055">
    <property type="component" value="Chromosome"/>
</dbReference>
<keyword evidence="2" id="KW-0813">Transport</keyword>
<dbReference type="STRING" id="706587.Desti_2023"/>
<dbReference type="KEGG" id="dti:Desti_2023"/>
<feature type="transmembrane region" description="Helical" evidence="7">
    <location>
        <begin position="51"/>
        <end position="73"/>
    </location>
</feature>
<evidence type="ECO:0000256" key="3">
    <source>
        <dbReference type="ARBA" id="ARBA00022475"/>
    </source>
</evidence>
<keyword evidence="6 7" id="KW-0472">Membrane</keyword>
<name>I4C585_DESTA</name>
<keyword evidence="10" id="KW-1185">Reference proteome</keyword>
<evidence type="ECO:0000256" key="5">
    <source>
        <dbReference type="ARBA" id="ARBA00022989"/>
    </source>
</evidence>
<evidence type="ECO:0000313" key="9">
    <source>
        <dbReference type="EMBL" id="AFM24726.1"/>
    </source>
</evidence>
<gene>
    <name evidence="9" type="ordered locus">Desti_2023</name>
</gene>
<dbReference type="RefSeq" id="WP_014809870.1">
    <property type="nucleotide sequence ID" value="NC_018025.1"/>
</dbReference>
<dbReference type="PANTHER" id="PTHR23513:SF11">
    <property type="entry name" value="STAPHYLOFERRIN A TRANSPORTER"/>
    <property type="match status" value="1"/>
</dbReference>
<protein>
    <submittedName>
        <fullName evidence="9">Arabinose efflux permease family protein</fullName>
    </submittedName>
</protein>
<accession>I4C585</accession>
<feature type="transmembrane region" description="Helical" evidence="7">
    <location>
        <begin position="179"/>
        <end position="197"/>
    </location>
</feature>
<evidence type="ECO:0000313" key="10">
    <source>
        <dbReference type="Proteomes" id="UP000006055"/>
    </source>
</evidence>
<feature type="transmembrane region" description="Helical" evidence="7">
    <location>
        <begin position="352"/>
        <end position="374"/>
    </location>
</feature>
<organism evidence="9 10">
    <name type="scientific">Desulfomonile tiedjei (strain ATCC 49306 / DSM 6799 / DCB-1)</name>
    <dbReference type="NCBI Taxonomy" id="706587"/>
    <lineage>
        <taxon>Bacteria</taxon>
        <taxon>Pseudomonadati</taxon>
        <taxon>Thermodesulfobacteriota</taxon>
        <taxon>Desulfomonilia</taxon>
        <taxon>Desulfomonilales</taxon>
        <taxon>Desulfomonilaceae</taxon>
        <taxon>Desulfomonile</taxon>
    </lineage>
</organism>
<proteinExistence type="predicted"/>